<evidence type="ECO:0000313" key="1">
    <source>
        <dbReference type="EMBL" id="RVW40864.1"/>
    </source>
</evidence>
<gene>
    <name evidence="1" type="ORF">CK203_094300</name>
</gene>
<comment type="caution">
    <text evidence="1">The sequence shown here is derived from an EMBL/GenBank/DDBJ whole genome shotgun (WGS) entry which is preliminary data.</text>
</comment>
<dbReference type="EMBL" id="QGNW01001450">
    <property type="protein sequence ID" value="RVW40864.1"/>
    <property type="molecule type" value="Genomic_DNA"/>
</dbReference>
<dbReference type="AlphaFoldDB" id="A0A438DZE6"/>
<reference evidence="1 2" key="1">
    <citation type="journal article" date="2018" name="PLoS Genet.">
        <title>Population sequencing reveals clonal diversity and ancestral inbreeding in the grapevine cultivar Chardonnay.</title>
        <authorList>
            <person name="Roach M.J."/>
            <person name="Johnson D.L."/>
            <person name="Bohlmann J."/>
            <person name="van Vuuren H.J."/>
            <person name="Jones S.J."/>
            <person name="Pretorius I.S."/>
            <person name="Schmidt S.A."/>
            <person name="Borneman A.R."/>
        </authorList>
    </citation>
    <scope>NUCLEOTIDE SEQUENCE [LARGE SCALE GENOMIC DNA]</scope>
    <source>
        <strain evidence="2">cv. Chardonnay</strain>
        <tissue evidence="1">Leaf</tissue>
    </source>
</reference>
<protein>
    <submittedName>
        <fullName evidence="1">Uncharacterized protein</fullName>
    </submittedName>
</protein>
<organism evidence="1 2">
    <name type="scientific">Vitis vinifera</name>
    <name type="common">Grape</name>
    <dbReference type="NCBI Taxonomy" id="29760"/>
    <lineage>
        <taxon>Eukaryota</taxon>
        <taxon>Viridiplantae</taxon>
        <taxon>Streptophyta</taxon>
        <taxon>Embryophyta</taxon>
        <taxon>Tracheophyta</taxon>
        <taxon>Spermatophyta</taxon>
        <taxon>Magnoliopsida</taxon>
        <taxon>eudicotyledons</taxon>
        <taxon>Gunneridae</taxon>
        <taxon>Pentapetalae</taxon>
        <taxon>rosids</taxon>
        <taxon>Vitales</taxon>
        <taxon>Vitaceae</taxon>
        <taxon>Viteae</taxon>
        <taxon>Vitis</taxon>
    </lineage>
</organism>
<dbReference type="Proteomes" id="UP000288805">
    <property type="component" value="Unassembled WGS sequence"/>
</dbReference>
<evidence type="ECO:0000313" key="2">
    <source>
        <dbReference type="Proteomes" id="UP000288805"/>
    </source>
</evidence>
<accession>A0A438DZE6</accession>
<name>A0A438DZE6_VITVI</name>
<sequence>MQGEEVRESAMKHILMTVVSATFGALSNLFVQCVDFLLKLPDICDKLEAENLKMKANFAALREYPFAAKLPGKVPSARMQSSVVSAMNEEEVKSFSDFYDFLELPTLGKLWTPRRHPLVISCELEKGSPRLKITLNGYKFVYYSLDQGAPAGHESAETPIGHESTKATSVTHNLLKHLSKPRILNKLFVNLSKVVGDFVGDQKSINVQLNHRIDSVESTLNKNDGWDAK</sequence>
<proteinExistence type="predicted"/>